<dbReference type="Proteomes" id="UP000176682">
    <property type="component" value="Unassembled WGS sequence"/>
</dbReference>
<evidence type="ECO:0000313" key="3">
    <source>
        <dbReference type="EMBL" id="OGD79034.1"/>
    </source>
</evidence>
<dbReference type="AlphaFoldDB" id="A0A1F5FHK9"/>
<organism evidence="3 4">
    <name type="scientific">Candidatus Collierbacteria bacterium RIFOXYB1_FULL_49_13</name>
    <dbReference type="NCBI Taxonomy" id="1817728"/>
    <lineage>
        <taxon>Bacteria</taxon>
        <taxon>Candidatus Collieribacteriota</taxon>
    </lineage>
</organism>
<sequence>MPELKRLNLDSRPQDDQPLAGPTSAPTPLKTPLPVTSLPKATPQSKSMSPLMKLIPVIVIILLGVSSGFALSRFGPGASTQTTVTSPTTAGGIKVGDTFGSDDEKSFKDSAEGVLDKGGINGEGSHKLLRAGGESQTVYLTSSVVDLDEFVGHKVKIWGDTFSARKAGWLMDVGRVKVLELDAPKP</sequence>
<name>A0A1F5FHK9_9BACT</name>
<feature type="compositionally biased region" description="Basic and acidic residues" evidence="1">
    <location>
        <begin position="1"/>
        <end position="15"/>
    </location>
</feature>
<feature type="transmembrane region" description="Helical" evidence="2">
    <location>
        <begin position="54"/>
        <end position="74"/>
    </location>
</feature>
<comment type="caution">
    <text evidence="3">The sequence shown here is derived from an EMBL/GenBank/DDBJ whole genome shotgun (WGS) entry which is preliminary data.</text>
</comment>
<proteinExistence type="predicted"/>
<feature type="region of interest" description="Disordered" evidence="1">
    <location>
        <begin position="1"/>
        <end position="46"/>
    </location>
</feature>
<accession>A0A1F5FHK9</accession>
<evidence type="ECO:0000256" key="1">
    <source>
        <dbReference type="SAM" id="MobiDB-lite"/>
    </source>
</evidence>
<dbReference type="EMBL" id="MFAM01000027">
    <property type="protein sequence ID" value="OGD79034.1"/>
    <property type="molecule type" value="Genomic_DNA"/>
</dbReference>
<evidence type="ECO:0000313" key="4">
    <source>
        <dbReference type="Proteomes" id="UP000176682"/>
    </source>
</evidence>
<keyword evidence="2" id="KW-0472">Membrane</keyword>
<keyword evidence="2" id="KW-1133">Transmembrane helix</keyword>
<keyword evidence="2" id="KW-0812">Transmembrane</keyword>
<protein>
    <submittedName>
        <fullName evidence="3">Uncharacterized protein</fullName>
    </submittedName>
</protein>
<gene>
    <name evidence="3" type="ORF">A2368_00625</name>
</gene>
<evidence type="ECO:0000256" key="2">
    <source>
        <dbReference type="SAM" id="Phobius"/>
    </source>
</evidence>
<reference evidence="3 4" key="1">
    <citation type="journal article" date="2016" name="Nat. Commun.">
        <title>Thousands of microbial genomes shed light on interconnected biogeochemical processes in an aquifer system.</title>
        <authorList>
            <person name="Anantharaman K."/>
            <person name="Brown C.T."/>
            <person name="Hug L.A."/>
            <person name="Sharon I."/>
            <person name="Castelle C.J."/>
            <person name="Probst A.J."/>
            <person name="Thomas B.C."/>
            <person name="Singh A."/>
            <person name="Wilkins M.J."/>
            <person name="Karaoz U."/>
            <person name="Brodie E.L."/>
            <person name="Williams K.H."/>
            <person name="Hubbard S.S."/>
            <person name="Banfield J.F."/>
        </authorList>
    </citation>
    <scope>NUCLEOTIDE SEQUENCE [LARGE SCALE GENOMIC DNA]</scope>
</reference>